<comment type="catalytic activity">
    <reaction evidence="4">
        <text>beta-D-mannosyl-(1-&gt;4)-D-glucose + phosphate = alpha-D-mannose 1-phosphate + D-glucose</text>
        <dbReference type="Rhea" id="RHEA:32531"/>
        <dbReference type="ChEBI" id="CHEBI:4167"/>
        <dbReference type="ChEBI" id="CHEBI:43474"/>
        <dbReference type="ChEBI" id="CHEBI:58409"/>
        <dbReference type="ChEBI" id="CHEBI:64351"/>
        <dbReference type="EC" id="2.4.1.281"/>
    </reaction>
</comment>
<dbReference type="HAMAP" id="MF_00928">
    <property type="entry name" value="Man_Glc_phosphorylase"/>
    <property type="match status" value="1"/>
</dbReference>
<dbReference type="InterPro" id="IPR007184">
    <property type="entry name" value="Mannoside_phosphorylase"/>
</dbReference>
<dbReference type="InterPro" id="IPR023296">
    <property type="entry name" value="Glyco_hydro_beta-prop_sf"/>
</dbReference>
<keyword evidence="1 4" id="KW-0328">Glycosyltransferase</keyword>
<dbReference type="PANTHER" id="PTHR34106">
    <property type="entry name" value="GLYCOSIDASE"/>
    <property type="match status" value="1"/>
</dbReference>
<dbReference type="OrthoDB" id="9775877at2"/>
<dbReference type="Pfam" id="PF04041">
    <property type="entry name" value="Glyco_hydro_130"/>
    <property type="match status" value="1"/>
</dbReference>
<dbReference type="GO" id="GO:0005975">
    <property type="term" value="P:carbohydrate metabolic process"/>
    <property type="evidence" value="ECO:0007669"/>
    <property type="project" value="UniProtKB-UniRule"/>
</dbReference>
<keyword evidence="5" id="KW-0326">Glycosidase</keyword>
<comment type="similarity">
    <text evidence="3 4">Belongs to the glycosyl hydrolase 130 family.</text>
</comment>
<dbReference type="EMBL" id="CP032157">
    <property type="protein sequence ID" value="AXY73908.1"/>
    <property type="molecule type" value="Genomic_DNA"/>
</dbReference>
<keyword evidence="4" id="KW-0961">Cell wall biogenesis/degradation</keyword>
<accession>A0A3B7MI69</accession>
<keyword evidence="5" id="KW-0378">Hydrolase</keyword>
<dbReference type="Proteomes" id="UP000263900">
    <property type="component" value="Chromosome"/>
</dbReference>
<evidence type="ECO:0000256" key="1">
    <source>
        <dbReference type="ARBA" id="ARBA00022676"/>
    </source>
</evidence>
<dbReference type="GO" id="GO:0071555">
    <property type="term" value="P:cell wall organization"/>
    <property type="evidence" value="ECO:0007669"/>
    <property type="project" value="UniProtKB-KW"/>
</dbReference>
<dbReference type="GO" id="GO:0016798">
    <property type="term" value="F:hydrolase activity, acting on glycosyl bonds"/>
    <property type="evidence" value="ECO:0007669"/>
    <property type="project" value="UniProtKB-KW"/>
</dbReference>
<dbReference type="AlphaFoldDB" id="A0A3B7MI69"/>
<dbReference type="Gene3D" id="2.115.10.20">
    <property type="entry name" value="Glycosyl hydrolase domain, family 43"/>
    <property type="match status" value="1"/>
</dbReference>
<gene>
    <name evidence="5" type="ORF">D3H65_07905</name>
</gene>
<keyword evidence="6" id="KW-1185">Reference proteome</keyword>
<evidence type="ECO:0000256" key="2">
    <source>
        <dbReference type="ARBA" id="ARBA00022679"/>
    </source>
</evidence>
<name>A0A3B7MI69_9BACT</name>
<sequence length="410" mass="46464">MYKAFLKRLEQLESSYEQLIRVPNEAMESFNGIYRRYRHAVLTHQHTPIFWRYDLNYGTNPHLMERFGINAVFNAGAIKWKGKYMVIARVEGLDRKSFFAVAESDNGIDGFRFWDYPIQMPETEIPDTNIYDMRVVQHEDGWVYGIFCTERRDPRAPEADQSAAIAQCGIARTKDLVNWERLPDLQTPSPQQRNVVLHPELVNGQYAFYTRPQDGFINAGSGGGIGFGLSKTIEQAIITEEVVIDQKRYHTVYEAKNGLGPEPLKTSAGWLHMAHGVRHTAAGLRYVLYLFMTDLQDITKVIYKPAGYFMAPEGEERVGDVSNVLFCNGWIADEDGKVFIYYASSDTRLHVATSTIEQLTDYVMHTPPDGLRSASSAETLVHIIEGNQSYLDQQSDGVTLDREGTAGKIP</sequence>
<keyword evidence="2 4" id="KW-0808">Transferase</keyword>
<dbReference type="PIRSF" id="PIRSF016202">
    <property type="entry name" value="PH1107"/>
    <property type="match status" value="1"/>
</dbReference>
<dbReference type="EC" id="2.4.1.281" evidence="4"/>
<dbReference type="GO" id="GO:0016758">
    <property type="term" value="F:hexosyltransferase activity"/>
    <property type="evidence" value="ECO:0007669"/>
    <property type="project" value="UniProtKB-UniRule"/>
</dbReference>
<protein>
    <recommendedName>
        <fullName evidence="4">4-O-beta-D-mannosyl-D-glucose phosphorylase</fullName>
        <shortName evidence="4">MGP</shortName>
        <shortName evidence="4">Mannosylglucose phosphorylase</shortName>
        <ecNumber evidence="4">2.4.1.281</ecNumber>
    </recommendedName>
</protein>
<reference evidence="5 6" key="1">
    <citation type="submission" date="2018-09" db="EMBL/GenBank/DDBJ databases">
        <title>Genome sequencing of strain 6GH32-13.</title>
        <authorList>
            <person name="Weon H.-Y."/>
            <person name="Heo J."/>
            <person name="Kwon S.-W."/>
        </authorList>
    </citation>
    <scope>NUCLEOTIDE SEQUENCE [LARGE SCALE GENOMIC DNA]</scope>
    <source>
        <strain evidence="5 6">5GH32-13</strain>
    </source>
</reference>
<evidence type="ECO:0000256" key="3">
    <source>
        <dbReference type="ARBA" id="ARBA00024356"/>
    </source>
</evidence>
<evidence type="ECO:0000313" key="6">
    <source>
        <dbReference type="Proteomes" id="UP000263900"/>
    </source>
</evidence>
<dbReference type="PANTHER" id="PTHR34106:SF1">
    <property type="entry name" value="1,4-BETA-MANNOSYL-N-ACETYLGLUCOSAMINE PHOSPHORYLASE"/>
    <property type="match status" value="1"/>
</dbReference>
<keyword evidence="4" id="KW-0119">Carbohydrate metabolism</keyword>
<dbReference type="SUPFAM" id="SSF75005">
    <property type="entry name" value="Arabinanase/levansucrase/invertase"/>
    <property type="match status" value="1"/>
</dbReference>
<proteinExistence type="inferred from homology"/>
<dbReference type="InterPro" id="IPR028583">
    <property type="entry name" value="Man_Glc_phosphorylase"/>
</dbReference>
<organism evidence="5 6">
    <name type="scientific">Paraflavitalea soli</name>
    <dbReference type="NCBI Taxonomy" id="2315862"/>
    <lineage>
        <taxon>Bacteria</taxon>
        <taxon>Pseudomonadati</taxon>
        <taxon>Bacteroidota</taxon>
        <taxon>Chitinophagia</taxon>
        <taxon>Chitinophagales</taxon>
        <taxon>Chitinophagaceae</taxon>
        <taxon>Paraflavitalea</taxon>
    </lineage>
</organism>
<dbReference type="KEGG" id="pseg:D3H65_07905"/>
<evidence type="ECO:0000256" key="4">
    <source>
        <dbReference type="HAMAP-Rule" id="MF_00928"/>
    </source>
</evidence>
<comment type="function">
    <text evidence="4">Converts 4-O-beta-D-mannopyranosyl-D-glucopyranose (Man-Glc) to mannose 1-phosphate (Man1P) and glucose.</text>
</comment>
<evidence type="ECO:0000313" key="5">
    <source>
        <dbReference type="EMBL" id="AXY73908.1"/>
    </source>
</evidence>
<dbReference type="RefSeq" id="WP_119049781.1">
    <property type="nucleotide sequence ID" value="NZ_CP032157.1"/>
</dbReference>